<evidence type="ECO:0000313" key="1">
    <source>
        <dbReference type="EMBL" id="TWV98003.1"/>
    </source>
</evidence>
<reference evidence="1 2" key="1">
    <citation type="submission" date="2019-08" db="EMBL/GenBank/DDBJ databases">
        <title>Whole genome sequencing of chitin degrading bacteria Chitinophaga pinensis YS16.</title>
        <authorList>
            <person name="Singh R.P."/>
            <person name="Manchanda G."/>
            <person name="Maurya I.K."/>
            <person name="Joshi N.K."/>
            <person name="Srivastava A.K."/>
        </authorList>
    </citation>
    <scope>NUCLEOTIDE SEQUENCE [LARGE SCALE GENOMIC DNA]</scope>
    <source>
        <strain evidence="1 2">YS-16</strain>
    </source>
</reference>
<dbReference type="Proteomes" id="UP000318815">
    <property type="component" value="Unassembled WGS sequence"/>
</dbReference>
<sequence length="28" mass="3320">MDFSRTHAIVNRGYTARVHLIMDCIRNE</sequence>
<comment type="caution">
    <text evidence="1">The sequence shown here is derived from an EMBL/GenBank/DDBJ whole genome shotgun (WGS) entry which is preliminary data.</text>
</comment>
<keyword evidence="2" id="KW-1185">Reference proteome</keyword>
<dbReference type="Gene3D" id="2.60.120.330">
    <property type="entry name" value="B-lactam Antibiotic, Isopenicillin N Synthase, Chain"/>
    <property type="match status" value="1"/>
</dbReference>
<dbReference type="SUPFAM" id="SSF51197">
    <property type="entry name" value="Clavaminate synthase-like"/>
    <property type="match status" value="1"/>
</dbReference>
<evidence type="ECO:0000313" key="2">
    <source>
        <dbReference type="Proteomes" id="UP000318815"/>
    </source>
</evidence>
<accession>A0A5C6LMM8</accession>
<dbReference type="AlphaFoldDB" id="A0A5C6LMM8"/>
<proteinExistence type="predicted"/>
<protein>
    <recommendedName>
        <fullName evidence="3">Aspartyl/asparaginyl beta-hydroxylase domain-containing protein</fullName>
    </recommendedName>
</protein>
<name>A0A5C6LMM8_9BACT</name>
<evidence type="ECO:0008006" key="3">
    <source>
        <dbReference type="Google" id="ProtNLM"/>
    </source>
</evidence>
<dbReference type="InterPro" id="IPR027443">
    <property type="entry name" value="IPNS-like_sf"/>
</dbReference>
<organism evidence="1 2">
    <name type="scientific">Chitinophaga pinensis</name>
    <dbReference type="NCBI Taxonomy" id="79329"/>
    <lineage>
        <taxon>Bacteria</taxon>
        <taxon>Pseudomonadati</taxon>
        <taxon>Bacteroidota</taxon>
        <taxon>Chitinophagia</taxon>
        <taxon>Chitinophagales</taxon>
        <taxon>Chitinophagaceae</taxon>
        <taxon>Chitinophaga</taxon>
    </lineage>
</organism>
<dbReference type="EMBL" id="VOHS01000027">
    <property type="protein sequence ID" value="TWV98003.1"/>
    <property type="molecule type" value="Genomic_DNA"/>
</dbReference>
<gene>
    <name evidence="1" type="ORF">FEF09_21210</name>
</gene>